<accession>A0AAP4D4X6</accession>
<keyword evidence="2" id="KW-1185">Reference proteome</keyword>
<dbReference type="Proteomes" id="UP001301140">
    <property type="component" value="Unassembled WGS sequence"/>
</dbReference>
<dbReference type="EMBL" id="JARGEQ010000091">
    <property type="protein sequence ID" value="MDF1586612.1"/>
    <property type="molecule type" value="Genomic_DNA"/>
</dbReference>
<reference evidence="1 2" key="1">
    <citation type="submission" date="2023-03" db="EMBL/GenBank/DDBJ databases">
        <title>YIM 152171 draft genome.</title>
        <authorList>
            <person name="Yang Z."/>
        </authorList>
    </citation>
    <scope>NUCLEOTIDE SEQUENCE [LARGE SCALE GENOMIC DNA]</scope>
    <source>
        <strain evidence="1 2">YIM 152171</strain>
    </source>
</reference>
<dbReference type="InterPro" id="IPR021335">
    <property type="entry name" value="DUF2948"/>
</dbReference>
<dbReference type="AlphaFoldDB" id="A0AAP4D4X6"/>
<comment type="caution">
    <text evidence="1">The sequence shown here is derived from an EMBL/GenBank/DDBJ whole genome shotgun (WGS) entry which is preliminary data.</text>
</comment>
<evidence type="ECO:0000313" key="2">
    <source>
        <dbReference type="Proteomes" id="UP001301140"/>
    </source>
</evidence>
<dbReference type="Pfam" id="PF11164">
    <property type="entry name" value="DUF2948"/>
    <property type="match status" value="1"/>
</dbReference>
<name>A0AAP4D4X6_9PROT</name>
<protein>
    <submittedName>
        <fullName evidence="1">DUF2948 family protein</fullName>
    </submittedName>
</protein>
<evidence type="ECO:0000313" key="1">
    <source>
        <dbReference type="EMBL" id="MDF1586612.1"/>
    </source>
</evidence>
<proteinExistence type="predicted"/>
<organism evidence="1 2">
    <name type="scientific">Marinimicrococcus flavescens</name>
    <dbReference type="NCBI Taxonomy" id="3031815"/>
    <lineage>
        <taxon>Bacteria</taxon>
        <taxon>Pseudomonadati</taxon>
        <taxon>Pseudomonadota</taxon>
        <taxon>Alphaproteobacteria</taxon>
        <taxon>Geminicoccales</taxon>
        <taxon>Geminicoccaceae</taxon>
        <taxon>Marinimicrococcus</taxon>
    </lineage>
</organism>
<sequence>MEDKLRLRAADAEDLAVLAACLQDARVCLKEMVFQPAEHRFMAAFTRYRRERQPDPTSCEGLTECPSALVFEDIAEVKYRGLDPAAEDRGLSLLTIATEPGREHLIHVLLVFEGGIEIQLRTDRIHCRLDDFGEAAVCSSTPCDHFAQLSYEDMAGDGQKA</sequence>
<dbReference type="RefSeq" id="WP_327789027.1">
    <property type="nucleotide sequence ID" value="NZ_JARGEQ010000091.1"/>
</dbReference>
<gene>
    <name evidence="1" type="ORF">PZ740_09480</name>
</gene>